<gene>
    <name evidence="3" type="ORF">J4709_26620</name>
</gene>
<feature type="region of interest" description="Disordered" evidence="1">
    <location>
        <begin position="221"/>
        <end position="248"/>
    </location>
</feature>
<comment type="caution">
    <text evidence="3">The sequence shown here is derived from an EMBL/GenBank/DDBJ whole genome shotgun (WGS) entry which is preliminary data.</text>
</comment>
<evidence type="ECO:0000313" key="3">
    <source>
        <dbReference type="EMBL" id="MBO2461163.1"/>
    </source>
</evidence>
<evidence type="ECO:0000313" key="4">
    <source>
        <dbReference type="Proteomes" id="UP000680206"/>
    </source>
</evidence>
<dbReference type="EMBL" id="JAGEPF010000016">
    <property type="protein sequence ID" value="MBO2461163.1"/>
    <property type="molecule type" value="Genomic_DNA"/>
</dbReference>
<dbReference type="Pfam" id="PF10979">
    <property type="entry name" value="DUF2786"/>
    <property type="match status" value="1"/>
</dbReference>
<dbReference type="InterPro" id="IPR024498">
    <property type="entry name" value="DUF2786"/>
</dbReference>
<name>A0ABS3RXH4_9ACTN</name>
<dbReference type="RefSeq" id="WP_208244524.1">
    <property type="nucleotide sequence ID" value="NZ_JAGEPF010000016.1"/>
</dbReference>
<reference evidence="3 4" key="1">
    <citation type="submission" date="2021-03" db="EMBL/GenBank/DDBJ databases">
        <title>Actinomadura violae sp. nov., isolated from lichen in Thailand.</title>
        <authorList>
            <person name="Kanchanasin P."/>
            <person name="Saeng-In P."/>
            <person name="Phongsopitanun W."/>
            <person name="Yuki M."/>
            <person name="Kudo T."/>
            <person name="Ohkuma M."/>
            <person name="Tanasupawat S."/>
        </authorList>
    </citation>
    <scope>NUCLEOTIDE SEQUENCE [LARGE SCALE GENOMIC DNA]</scope>
    <source>
        <strain evidence="3 4">LCR2-06</strain>
    </source>
</reference>
<feature type="compositionally biased region" description="Basic and acidic residues" evidence="1">
    <location>
        <begin position="225"/>
        <end position="239"/>
    </location>
</feature>
<keyword evidence="4" id="KW-1185">Reference proteome</keyword>
<sequence>MAMDYVGKIQALLNKAEHPNTPPAEAEAAAAMAAKLMKAKGIEEAQIRSSKGQDPEEITLMVMEMPIEHGTVYYEAVYPLIVAMGGEALADTHKGEMTIVGTSSLLDSLTVLLTSLSLQMNSAFNAAGDKREAELRKLHPGWDDQQVWDAVDQWCWDYIRGWGAGVAEKIRARVGELADEAPGNALVLQTEADRIRAAYRKMFPHTVKLTGARKQHYLATAQGRQDGRNADIGDARVDGGGKATRAIG</sequence>
<accession>A0ABS3RXH4</accession>
<feature type="domain" description="DUF2786" evidence="2">
    <location>
        <begin position="6"/>
        <end position="43"/>
    </location>
</feature>
<dbReference type="Proteomes" id="UP000680206">
    <property type="component" value="Unassembled WGS sequence"/>
</dbReference>
<organism evidence="3 4">
    <name type="scientific">Actinomadura violacea</name>
    <dbReference type="NCBI Taxonomy" id="2819934"/>
    <lineage>
        <taxon>Bacteria</taxon>
        <taxon>Bacillati</taxon>
        <taxon>Actinomycetota</taxon>
        <taxon>Actinomycetes</taxon>
        <taxon>Streptosporangiales</taxon>
        <taxon>Thermomonosporaceae</taxon>
        <taxon>Actinomadura</taxon>
    </lineage>
</organism>
<protein>
    <submittedName>
        <fullName evidence="3">DUF2786 domain-containing protein</fullName>
    </submittedName>
</protein>
<evidence type="ECO:0000259" key="2">
    <source>
        <dbReference type="Pfam" id="PF10979"/>
    </source>
</evidence>
<proteinExistence type="predicted"/>
<evidence type="ECO:0000256" key="1">
    <source>
        <dbReference type="SAM" id="MobiDB-lite"/>
    </source>
</evidence>